<organism evidence="1 2">
    <name type="scientific">Mikania micrantha</name>
    <name type="common">bitter vine</name>
    <dbReference type="NCBI Taxonomy" id="192012"/>
    <lineage>
        <taxon>Eukaryota</taxon>
        <taxon>Viridiplantae</taxon>
        <taxon>Streptophyta</taxon>
        <taxon>Embryophyta</taxon>
        <taxon>Tracheophyta</taxon>
        <taxon>Spermatophyta</taxon>
        <taxon>Magnoliopsida</taxon>
        <taxon>eudicotyledons</taxon>
        <taxon>Gunneridae</taxon>
        <taxon>Pentapetalae</taxon>
        <taxon>asterids</taxon>
        <taxon>campanulids</taxon>
        <taxon>Asterales</taxon>
        <taxon>Asteraceae</taxon>
        <taxon>Asteroideae</taxon>
        <taxon>Heliantheae alliance</taxon>
        <taxon>Eupatorieae</taxon>
        <taxon>Mikania</taxon>
    </lineage>
</organism>
<evidence type="ECO:0000313" key="2">
    <source>
        <dbReference type="Proteomes" id="UP000326396"/>
    </source>
</evidence>
<evidence type="ECO:0000313" key="1">
    <source>
        <dbReference type="EMBL" id="KAD4983102.1"/>
    </source>
</evidence>
<sequence>MPRIIPVASWIDEAICRNIRELDIELDNIDFPDCFFTCGTLVKLKLRFVRFVTDELDQILIDLPNLISFDTSSQQTVAPSLPFVAPTVMVIKVNSLEFVKTTVYGLEIVFHVLENSSSLSKAITENNNKVEILCSVTEYGGDAHYARGDCNAQCWVQHRFCWTKSSCREMFGQVLGKRTVGAWGNRLHNIAPFPGS</sequence>
<dbReference type="Proteomes" id="UP000326396">
    <property type="component" value="Linkage Group LG18"/>
</dbReference>
<dbReference type="EMBL" id="SZYD01000010">
    <property type="protein sequence ID" value="KAD4983102.1"/>
    <property type="molecule type" value="Genomic_DNA"/>
</dbReference>
<dbReference type="AlphaFoldDB" id="A0A5N6NS97"/>
<dbReference type="SUPFAM" id="SSF52047">
    <property type="entry name" value="RNI-like"/>
    <property type="match status" value="1"/>
</dbReference>
<name>A0A5N6NS97_9ASTR</name>
<accession>A0A5N6NS97</accession>
<dbReference type="OrthoDB" id="612216at2759"/>
<keyword evidence="2" id="KW-1185">Reference proteome</keyword>
<gene>
    <name evidence="1" type="ORF">E3N88_19773</name>
</gene>
<reference evidence="1 2" key="1">
    <citation type="submission" date="2019-05" db="EMBL/GenBank/DDBJ databases">
        <title>Mikania micrantha, genome provides insights into the molecular mechanism of rapid growth.</title>
        <authorList>
            <person name="Liu B."/>
        </authorList>
    </citation>
    <scope>NUCLEOTIDE SEQUENCE [LARGE SCALE GENOMIC DNA]</scope>
    <source>
        <strain evidence="1">NLD-2019</strain>
        <tissue evidence="1">Leaf</tissue>
    </source>
</reference>
<comment type="caution">
    <text evidence="1">The sequence shown here is derived from an EMBL/GenBank/DDBJ whole genome shotgun (WGS) entry which is preliminary data.</text>
</comment>
<protein>
    <recommendedName>
        <fullName evidence="3">FBD domain-containing protein</fullName>
    </recommendedName>
</protein>
<proteinExistence type="predicted"/>
<evidence type="ECO:0008006" key="3">
    <source>
        <dbReference type="Google" id="ProtNLM"/>
    </source>
</evidence>